<dbReference type="EMBL" id="JAGFNK010000394">
    <property type="protein sequence ID" value="KAI9451096.1"/>
    <property type="molecule type" value="Genomic_DNA"/>
</dbReference>
<proteinExistence type="predicted"/>
<dbReference type="Proteomes" id="UP001207468">
    <property type="component" value="Unassembled WGS sequence"/>
</dbReference>
<reference evidence="1" key="1">
    <citation type="submission" date="2021-03" db="EMBL/GenBank/DDBJ databases">
        <title>Evolutionary priming and transition to the ectomycorrhizal habit in an iconic lineage of mushroom-forming fungi: is preadaptation a requirement?</title>
        <authorList>
            <consortium name="DOE Joint Genome Institute"/>
            <person name="Looney B.P."/>
            <person name="Miyauchi S."/>
            <person name="Morin E."/>
            <person name="Drula E."/>
            <person name="Courty P.E."/>
            <person name="Chicoki N."/>
            <person name="Fauchery L."/>
            <person name="Kohler A."/>
            <person name="Kuo A."/>
            <person name="LaButti K."/>
            <person name="Pangilinan J."/>
            <person name="Lipzen A."/>
            <person name="Riley R."/>
            <person name="Andreopoulos W."/>
            <person name="He G."/>
            <person name="Johnson J."/>
            <person name="Barry K.W."/>
            <person name="Grigoriev I.V."/>
            <person name="Nagy L."/>
            <person name="Hibbett D."/>
            <person name="Henrissat B."/>
            <person name="Matheny P.B."/>
            <person name="Labbe J."/>
            <person name="Martin A.F."/>
        </authorList>
    </citation>
    <scope>NUCLEOTIDE SEQUENCE</scope>
    <source>
        <strain evidence="1">BPL698</strain>
    </source>
</reference>
<protein>
    <submittedName>
        <fullName evidence="1">Uncharacterized protein</fullName>
    </submittedName>
</protein>
<comment type="caution">
    <text evidence="1">The sequence shown here is derived from an EMBL/GenBank/DDBJ whole genome shotgun (WGS) entry which is preliminary data.</text>
</comment>
<organism evidence="1 2">
    <name type="scientific">Russula earlei</name>
    <dbReference type="NCBI Taxonomy" id="71964"/>
    <lineage>
        <taxon>Eukaryota</taxon>
        <taxon>Fungi</taxon>
        <taxon>Dikarya</taxon>
        <taxon>Basidiomycota</taxon>
        <taxon>Agaricomycotina</taxon>
        <taxon>Agaricomycetes</taxon>
        <taxon>Russulales</taxon>
        <taxon>Russulaceae</taxon>
        <taxon>Russula</taxon>
    </lineage>
</organism>
<keyword evidence="2" id="KW-1185">Reference proteome</keyword>
<sequence>MMAAGRDDGVNGRSCRAVPLPEEKRTAARWWWLAQPLPWQGCPLQRQYLIFFFSSLLSLSIFFFLRNGPSSDSPTPSTTSPYSWGPAPSMTEMPNTPSLWSCERKPQTEISRGDFHVHSHTWLLHGRQNSPPSLWVGGAPALAAMQFSHVQGSGRLPLEAPRCHGWVGSALAPPSRSLAHHCGGTPYAPLPPYLPSAAFPPRTIRAFSKRSSIPTCVDHFFNFPLFTVSGSLHPAQLPHRHARATI</sequence>
<evidence type="ECO:0000313" key="2">
    <source>
        <dbReference type="Proteomes" id="UP001207468"/>
    </source>
</evidence>
<name>A0ACC0TXN7_9AGAM</name>
<accession>A0ACC0TXN7</accession>
<evidence type="ECO:0000313" key="1">
    <source>
        <dbReference type="EMBL" id="KAI9451096.1"/>
    </source>
</evidence>
<gene>
    <name evidence="1" type="ORF">F5148DRAFT_558599</name>
</gene>